<feature type="domain" description="BTB" evidence="2">
    <location>
        <begin position="337"/>
        <end position="411"/>
    </location>
</feature>
<organism evidence="3 4">
    <name type="scientific">Mycena pura</name>
    <dbReference type="NCBI Taxonomy" id="153505"/>
    <lineage>
        <taxon>Eukaryota</taxon>
        <taxon>Fungi</taxon>
        <taxon>Dikarya</taxon>
        <taxon>Basidiomycota</taxon>
        <taxon>Agaricomycotina</taxon>
        <taxon>Agaricomycetes</taxon>
        <taxon>Agaricomycetidae</taxon>
        <taxon>Agaricales</taxon>
        <taxon>Marasmiineae</taxon>
        <taxon>Mycenaceae</taxon>
        <taxon>Mycena</taxon>
    </lineage>
</organism>
<dbReference type="PROSITE" id="PS50097">
    <property type="entry name" value="BTB"/>
    <property type="match status" value="1"/>
</dbReference>
<reference evidence="3" key="1">
    <citation type="submission" date="2023-03" db="EMBL/GenBank/DDBJ databases">
        <title>Massive genome expansion in bonnet fungi (Mycena s.s.) driven by repeated elements and novel gene families across ecological guilds.</title>
        <authorList>
            <consortium name="Lawrence Berkeley National Laboratory"/>
            <person name="Harder C.B."/>
            <person name="Miyauchi S."/>
            <person name="Viragh M."/>
            <person name="Kuo A."/>
            <person name="Thoen E."/>
            <person name="Andreopoulos B."/>
            <person name="Lu D."/>
            <person name="Skrede I."/>
            <person name="Drula E."/>
            <person name="Henrissat B."/>
            <person name="Morin E."/>
            <person name="Kohler A."/>
            <person name="Barry K."/>
            <person name="LaButti K."/>
            <person name="Morin E."/>
            <person name="Salamov A."/>
            <person name="Lipzen A."/>
            <person name="Mereny Z."/>
            <person name="Hegedus B."/>
            <person name="Baldrian P."/>
            <person name="Stursova M."/>
            <person name="Weitz H."/>
            <person name="Taylor A."/>
            <person name="Grigoriev I.V."/>
            <person name="Nagy L.G."/>
            <person name="Martin F."/>
            <person name="Kauserud H."/>
        </authorList>
    </citation>
    <scope>NUCLEOTIDE SEQUENCE</scope>
    <source>
        <strain evidence="3">9144</strain>
    </source>
</reference>
<comment type="caution">
    <text evidence="3">The sequence shown here is derived from an EMBL/GenBank/DDBJ whole genome shotgun (WGS) entry which is preliminary data.</text>
</comment>
<dbReference type="InterPro" id="IPR011333">
    <property type="entry name" value="SKP1/BTB/POZ_sf"/>
</dbReference>
<keyword evidence="4" id="KW-1185">Reference proteome</keyword>
<dbReference type="PANTHER" id="PTHR24413">
    <property type="entry name" value="SPECKLE-TYPE POZ PROTEIN"/>
    <property type="match status" value="1"/>
</dbReference>
<feature type="compositionally biased region" description="Polar residues" evidence="1">
    <location>
        <begin position="480"/>
        <end position="504"/>
    </location>
</feature>
<feature type="region of interest" description="Disordered" evidence="1">
    <location>
        <begin position="1"/>
        <end position="91"/>
    </location>
</feature>
<feature type="compositionally biased region" description="Low complexity" evidence="1">
    <location>
        <begin position="56"/>
        <end position="73"/>
    </location>
</feature>
<proteinExistence type="predicted"/>
<dbReference type="EMBL" id="JARJCW010000002">
    <property type="protein sequence ID" value="KAJ7228377.1"/>
    <property type="molecule type" value="Genomic_DNA"/>
</dbReference>
<evidence type="ECO:0000259" key="2">
    <source>
        <dbReference type="PROSITE" id="PS50097"/>
    </source>
</evidence>
<feature type="compositionally biased region" description="Low complexity" evidence="1">
    <location>
        <begin position="36"/>
        <end position="49"/>
    </location>
</feature>
<sequence length="697" mass="76349">MSDLVRNASPLPSSPGRSEPFERPAWPWQSRYARRTSSSLSTVSSGSGLQTVWDPASSARPVSSSATSIQSGSGWHSNSSMRQNNTGSTMGYGATQEDSIRQWSFMGFEWIVRDVHKLRDFVEGIESENTGDEQQSAVGPDNFEVLKQAPLMGDDKFKLEIARTPAVEGSSNKPQTLSLYITSLILDFAHNLNYETNASIMAAIKCQADRIGARPEWVWEFWQSDWVFRHESEVWDCALPPLSALLENPRIRDTDSFTVCVQIHCPLGPFFPQQPSAYYVPRDLLDGLEASLDNPNTGDVRFVCLERMLQDADSPATPLTDTPPRRPASSTSSRSPFSSQTTARKRIIYAHSDILTRRSEYFATMLSSSFAETKLIPGDRKLYTIVVEEADFETIYWLLKFCYANWLQFKEHDDPWLAVEGIGAGWNVRWLSSLGGEWDWKTFSKIQGDESTVADARSATSAEGVAQEANAPISTKGIAESSTSIVTQPSPQASRPATSKVVSNSTSSAAPSSRQTPSSARRPSQPSTSGSGMSSTSGMSRTKPVPLSPGTAGFSSSGHYPASPRNARSHQSSILSTPDPHPHPTPPPPPASALSVYQVAHRYAMPALAALALDHMMSTITPTSAFGLLLATSVWHELHTLVEDYVVDKWDEVSSCEEFEQCCREVSAGEWGPEGGKTLMGLLRRLRSPSAIGYART</sequence>
<evidence type="ECO:0000313" key="4">
    <source>
        <dbReference type="Proteomes" id="UP001219525"/>
    </source>
</evidence>
<dbReference type="InterPro" id="IPR000210">
    <property type="entry name" value="BTB/POZ_dom"/>
</dbReference>
<dbReference type="Gene3D" id="3.30.710.10">
    <property type="entry name" value="Potassium Channel Kv1.1, Chain A"/>
    <property type="match status" value="1"/>
</dbReference>
<evidence type="ECO:0000256" key="1">
    <source>
        <dbReference type="SAM" id="MobiDB-lite"/>
    </source>
</evidence>
<feature type="region of interest" description="Disordered" evidence="1">
    <location>
        <begin position="455"/>
        <end position="592"/>
    </location>
</feature>
<feature type="region of interest" description="Disordered" evidence="1">
    <location>
        <begin position="313"/>
        <end position="341"/>
    </location>
</feature>
<feature type="compositionally biased region" description="Low complexity" evidence="1">
    <location>
        <begin position="505"/>
        <end position="540"/>
    </location>
</feature>
<protein>
    <recommendedName>
        <fullName evidence="2">BTB domain-containing protein</fullName>
    </recommendedName>
</protein>
<dbReference type="AlphaFoldDB" id="A0AAD7E555"/>
<gene>
    <name evidence="3" type="ORF">GGX14DRAFT_412919</name>
</gene>
<evidence type="ECO:0000313" key="3">
    <source>
        <dbReference type="EMBL" id="KAJ7228377.1"/>
    </source>
</evidence>
<feature type="compositionally biased region" description="Polar residues" evidence="1">
    <location>
        <begin position="74"/>
        <end position="89"/>
    </location>
</feature>
<dbReference type="Proteomes" id="UP001219525">
    <property type="component" value="Unassembled WGS sequence"/>
</dbReference>
<dbReference type="SUPFAM" id="SSF54695">
    <property type="entry name" value="POZ domain"/>
    <property type="match status" value="1"/>
</dbReference>
<name>A0AAD7E555_9AGAR</name>
<accession>A0AAD7E555</accession>
<feature type="compositionally biased region" description="Low complexity" evidence="1">
    <location>
        <begin position="327"/>
        <end position="341"/>
    </location>
</feature>
<dbReference type="CDD" id="cd18186">
    <property type="entry name" value="BTB_POZ_ZBTB_KLHL-like"/>
    <property type="match status" value="1"/>
</dbReference>
<dbReference type="Pfam" id="PF00651">
    <property type="entry name" value="BTB"/>
    <property type="match status" value="1"/>
</dbReference>